<sequence length="252" mass="25993">MNTELELGERLTDAAAAAPDQLGVSVDELRRRGARRQRTRIAVTSATVILVVAAGALVGISGVGTGSVGDDGMTTVGAPPTASPSAEPVQGDEAGDPAIQPTATIDTGEAFDDGTLTFWFAVRQNRFLQAVGRRTTDGKLSLYGVTNDPDVTGAGPGGPGFHAGWEFGNGQDRFLTGYVVGDAAKVTLTVDGTPREARTAAWAGNPTVHVWWVRAPEVPGAPYQQAQVRDLTAFDANGKALATHKEGGVGVG</sequence>
<evidence type="ECO:0000313" key="4">
    <source>
        <dbReference type="Proteomes" id="UP001501470"/>
    </source>
</evidence>
<reference evidence="3 4" key="1">
    <citation type="journal article" date="2019" name="Int. J. Syst. Evol. Microbiol.">
        <title>The Global Catalogue of Microorganisms (GCM) 10K type strain sequencing project: providing services to taxonomists for standard genome sequencing and annotation.</title>
        <authorList>
            <consortium name="The Broad Institute Genomics Platform"/>
            <consortium name="The Broad Institute Genome Sequencing Center for Infectious Disease"/>
            <person name="Wu L."/>
            <person name="Ma J."/>
        </authorList>
    </citation>
    <scope>NUCLEOTIDE SEQUENCE [LARGE SCALE GENOMIC DNA]</scope>
    <source>
        <strain evidence="3 4">JCM 15933</strain>
    </source>
</reference>
<gene>
    <name evidence="3" type="ORF">GCM10009827_035480</name>
</gene>
<keyword evidence="2" id="KW-1133">Transmembrane helix</keyword>
<accession>A0ABN2AFA5</accession>
<dbReference type="RefSeq" id="WP_344503027.1">
    <property type="nucleotide sequence ID" value="NZ_BAAAQD010000006.1"/>
</dbReference>
<dbReference type="EMBL" id="BAAAQD010000006">
    <property type="protein sequence ID" value="GAA1517428.1"/>
    <property type="molecule type" value="Genomic_DNA"/>
</dbReference>
<organism evidence="3 4">
    <name type="scientific">Dactylosporangium maewongense</name>
    <dbReference type="NCBI Taxonomy" id="634393"/>
    <lineage>
        <taxon>Bacteria</taxon>
        <taxon>Bacillati</taxon>
        <taxon>Actinomycetota</taxon>
        <taxon>Actinomycetes</taxon>
        <taxon>Micromonosporales</taxon>
        <taxon>Micromonosporaceae</taxon>
        <taxon>Dactylosporangium</taxon>
    </lineage>
</organism>
<keyword evidence="4" id="KW-1185">Reference proteome</keyword>
<keyword evidence="2" id="KW-0812">Transmembrane</keyword>
<feature type="transmembrane region" description="Helical" evidence="2">
    <location>
        <begin position="41"/>
        <end position="63"/>
    </location>
</feature>
<keyword evidence="2" id="KW-0472">Membrane</keyword>
<dbReference type="Proteomes" id="UP001501470">
    <property type="component" value="Unassembled WGS sequence"/>
</dbReference>
<comment type="caution">
    <text evidence="3">The sequence shown here is derived from an EMBL/GenBank/DDBJ whole genome shotgun (WGS) entry which is preliminary data.</text>
</comment>
<proteinExistence type="predicted"/>
<evidence type="ECO:0000256" key="1">
    <source>
        <dbReference type="SAM" id="MobiDB-lite"/>
    </source>
</evidence>
<evidence type="ECO:0000256" key="2">
    <source>
        <dbReference type="SAM" id="Phobius"/>
    </source>
</evidence>
<protein>
    <submittedName>
        <fullName evidence="3">Uncharacterized protein</fullName>
    </submittedName>
</protein>
<name>A0ABN2AFA5_9ACTN</name>
<evidence type="ECO:0000313" key="3">
    <source>
        <dbReference type="EMBL" id="GAA1517428.1"/>
    </source>
</evidence>
<feature type="region of interest" description="Disordered" evidence="1">
    <location>
        <begin position="71"/>
        <end position="98"/>
    </location>
</feature>